<gene>
    <name evidence="1" type="ORF">N864_16465</name>
</gene>
<dbReference type="EMBL" id="AWQS01000031">
    <property type="protein sequence ID" value="EWT06838.1"/>
    <property type="molecule type" value="Genomic_DNA"/>
</dbReference>
<dbReference type="AlphaFoldDB" id="W9GPS8"/>
<comment type="caution">
    <text evidence="1">The sequence shown here is derived from an EMBL/GenBank/DDBJ whole genome shotgun (WGS) entry which is preliminary data.</text>
</comment>
<dbReference type="Proteomes" id="UP000019494">
    <property type="component" value="Unassembled WGS sequence"/>
</dbReference>
<dbReference type="OrthoDB" id="4871193at2"/>
<organism evidence="1 2">
    <name type="scientific">Intrasporangium chromatireducens Q5-1</name>
    <dbReference type="NCBI Taxonomy" id="584657"/>
    <lineage>
        <taxon>Bacteria</taxon>
        <taxon>Bacillati</taxon>
        <taxon>Actinomycetota</taxon>
        <taxon>Actinomycetes</taxon>
        <taxon>Micrococcales</taxon>
        <taxon>Intrasporangiaceae</taxon>
        <taxon>Intrasporangium</taxon>
    </lineage>
</organism>
<dbReference type="RefSeq" id="WP_034714625.1">
    <property type="nucleotide sequence ID" value="NZ_AWQS01000031.1"/>
</dbReference>
<name>W9GPS8_9MICO</name>
<accession>W9GPS8</accession>
<evidence type="ECO:0000313" key="2">
    <source>
        <dbReference type="Proteomes" id="UP000019494"/>
    </source>
</evidence>
<sequence length="169" mass="17947">MAVGFRRQGSTLRTDDVRAAAIEDARLLALELGGLRPPQTVDPIAVGVALEVGERAHRLVPLELRVLEAGWWTDGEPCQVLLTDRRLLLRRSHGELASLWWGSAVGLEVDLVAGRLVLDYGDGRPRGLSGPGAAVAAAMAVAGVYGLEGLITHPGLAGLREHSPTLRPT</sequence>
<evidence type="ECO:0000313" key="1">
    <source>
        <dbReference type="EMBL" id="EWT06838.1"/>
    </source>
</evidence>
<protein>
    <submittedName>
        <fullName evidence="1">Uncharacterized protein</fullName>
    </submittedName>
</protein>
<keyword evidence="2" id="KW-1185">Reference proteome</keyword>
<reference evidence="2" key="1">
    <citation type="submission" date="2013-08" db="EMBL/GenBank/DDBJ databases">
        <title>Intrasporangium oryzae NRRL B-24470.</title>
        <authorList>
            <person name="Liu H."/>
            <person name="Wang G."/>
        </authorList>
    </citation>
    <scope>NUCLEOTIDE SEQUENCE [LARGE SCALE GENOMIC DNA]</scope>
    <source>
        <strain evidence="2">Q5-1</strain>
    </source>
</reference>
<proteinExistence type="predicted"/>